<feature type="region of interest" description="Disordered" evidence="3">
    <location>
        <begin position="302"/>
        <end position="326"/>
    </location>
</feature>
<dbReference type="RefSeq" id="XP_037156986.1">
    <property type="nucleotide sequence ID" value="XM_037298351.1"/>
</dbReference>
<dbReference type="InterPro" id="IPR002885">
    <property type="entry name" value="PPR_rpt"/>
</dbReference>
<dbReference type="EMBL" id="JACCJB010000003">
    <property type="protein sequence ID" value="KAF6229344.1"/>
    <property type="molecule type" value="Genomic_DNA"/>
</dbReference>
<dbReference type="Pfam" id="PF24603">
    <property type="entry name" value="TPR_30"/>
    <property type="match status" value="1"/>
</dbReference>
<evidence type="ECO:0000256" key="2">
    <source>
        <dbReference type="PROSITE-ProRule" id="PRU00708"/>
    </source>
</evidence>
<feature type="repeat" description="PPR" evidence="2">
    <location>
        <begin position="1139"/>
        <end position="1169"/>
    </location>
</feature>
<feature type="repeat" description="PPR" evidence="2">
    <location>
        <begin position="496"/>
        <end position="530"/>
    </location>
</feature>
<dbReference type="InterPro" id="IPR050872">
    <property type="entry name" value="PPR_P_subfamily"/>
</dbReference>
<dbReference type="PROSITE" id="PS51375">
    <property type="entry name" value="PPR"/>
    <property type="match status" value="3"/>
</dbReference>
<gene>
    <name evidence="5" type="ORF">HO133_007460</name>
</gene>
<evidence type="ECO:0000256" key="1">
    <source>
        <dbReference type="ARBA" id="ARBA00007626"/>
    </source>
</evidence>
<dbReference type="FunFam" id="1.25.40.10:FF:000266">
    <property type="entry name" value="Pentatricopeptide repeat domain-containing protein"/>
    <property type="match status" value="1"/>
</dbReference>
<sequence>MTSPLFSYVSTSHSFALQAPFHPLPFFVSHANPIPNLFHFVLGSNSLVEIQYHRHRQYTIKSANFDYDDANTGTTLLHVLETQFNPEPYSAFFDGCNVINEPAFEAISFFSVVAAGQTSQVSTNTPLGPFGKHSSNRHGRPQTAQLHSSFHNASSSFDASGRAAHGSADAVEDYNEALVPYFEAWQQAQAKGKKWKQYQFAKRIGWEEHSVLPDEKGNEVVDHGPHSDVLLNRGELDRAVTTSAVDDIKQSQDQAAEAEAVAKVNEAIANEIIQIQQSAASRDQPQTSAVSASRKEDLRQFSVDNGQSTNPSSLSPVVTADDTARSTPVSDVTAVSSVHDTDSQILSERICKLHETESYSQIPPIFESMLAHGLRPSVKAYNALLASAIHLPIAKHQVVSKALDVYSDMRQRMVAPDTAFYTTLIQILSRRALDVFAMKNALEEKRLRFNGNAGERNFMFASNEAEYNILAEDDALRNAVRIFKTSTSSPKTCLYSAETYRLLITACAFNGQVEDMINAYSHMESYKVEPIASTFPPMIEAFAKSGDLGNAVECYNEYKSLAIANDAGQSAIIGRKDNDVYAAVVKAYAMCGRADGGHRFLKRVVDSFVGVTEYRKERLEAVQDTVVLNALVEESLSAGNFSGALRVAEERSLTPSVRSEAMSRICTTAADHGDVNIATQAYQYLSSTPEETPRAALSMLALHIRQGNLDIAGDYWALLIASSTFDTSFVEPTTLYATALIRKGLVDEGLMQLREGFGRIRASAGVATFSSEVTEEIDEAIEFIGAFLARSGVTPSANASMSFLWAMIENGGLVSPVAEQMLAGLGPEDITSLSWQDMTLALQVEAGLLGSGKVSHDIAHLARFTHLFDIATSSGALLDERTVNLIEKALGALSHERPDLISKWQSYRQLPTEQAYPQRAFTPQPTPPAVSSIGSFTDSYDPYSAATDYRGSTIIAEELEKRRNSAGLNEALMRFRNIRRAGRHPRYIVYSKLISAAAKEGRTNLIHDILGMARHDMPFLPQYSVVRHGWSSILDAMVGACLTLGRRTLAAQFHQEMLEMGTAPTANTFGLYITTLKESTKTFDEASEAVAIFGRAITEGVTPSSFLYNALIGKLGKARRIDDCLRYFQEMRAAGIRPTSVTYGTVVNALCRVSDDRFAEELFDEMESMPNYKPRPAPYNSLMQFFLTTKRDSQKVLSYYDRMQSREIQPTMHTYKLLIDTYATLEPVNLAAAEGVLDTIRASGQRPEAVHYASLIHAKGCALHDMVDARRTFDEVLAGGEIRPQACLYQALFESMVANHCVAQTEEVLDSMSANRVEMTPYIANTLIHGWAMENMITKSKAVYDSVGMEKREPSTYESMTRAFLTAEDRDGALATVHEMLSRGYPSAVSSRILELVGHGMRGGSVVLSELIA</sequence>
<keyword evidence="6" id="KW-1185">Reference proteome</keyword>
<evidence type="ECO:0000313" key="6">
    <source>
        <dbReference type="Proteomes" id="UP000593566"/>
    </source>
</evidence>
<dbReference type="GeneID" id="59335859"/>
<evidence type="ECO:0000259" key="4">
    <source>
        <dbReference type="Pfam" id="PF24603"/>
    </source>
</evidence>
<dbReference type="Pfam" id="PF13041">
    <property type="entry name" value="PPR_2"/>
    <property type="match status" value="1"/>
</dbReference>
<dbReference type="PANTHER" id="PTHR46128:SF329">
    <property type="entry name" value="MITOCHONDRIAL GROUP I INTRON SPLICING FACTOR DMR1"/>
    <property type="match status" value="1"/>
</dbReference>
<dbReference type="InterPro" id="IPR057585">
    <property type="entry name" value="TPR_dom_fungi"/>
</dbReference>
<dbReference type="NCBIfam" id="TIGR00756">
    <property type="entry name" value="PPR"/>
    <property type="match status" value="2"/>
</dbReference>
<dbReference type="PANTHER" id="PTHR46128">
    <property type="entry name" value="MITOCHONDRIAL GROUP I INTRON SPLICING FACTOR CCM1"/>
    <property type="match status" value="1"/>
</dbReference>
<feature type="region of interest" description="Disordered" evidence="3">
    <location>
        <begin position="277"/>
        <end position="296"/>
    </location>
</feature>
<feature type="repeat" description="PPR" evidence="2">
    <location>
        <begin position="1104"/>
        <end position="1138"/>
    </location>
</feature>
<reference evidence="5 6" key="1">
    <citation type="journal article" date="2020" name="Genomics">
        <title>Complete, high-quality genomes from long-read metagenomic sequencing of two wolf lichen thalli reveals enigmatic genome architecture.</title>
        <authorList>
            <person name="McKenzie S.K."/>
            <person name="Walston R.F."/>
            <person name="Allen J.L."/>
        </authorList>
    </citation>
    <scope>NUCLEOTIDE SEQUENCE [LARGE SCALE GENOMIC DNA]</scope>
    <source>
        <strain evidence="5">WasteWater1</strain>
    </source>
</reference>
<accession>A0A8H6FIU1</accession>
<evidence type="ECO:0000313" key="5">
    <source>
        <dbReference type="EMBL" id="KAF6229344.1"/>
    </source>
</evidence>
<protein>
    <recommendedName>
        <fullName evidence="4">Tetratricopeptide repeat domain-containing protein</fullName>
    </recommendedName>
</protein>
<feature type="domain" description="Tetratricopeptide repeat" evidence="4">
    <location>
        <begin position="622"/>
        <end position="719"/>
    </location>
</feature>
<feature type="region of interest" description="Disordered" evidence="3">
    <location>
        <begin position="124"/>
        <end position="161"/>
    </location>
</feature>
<feature type="compositionally biased region" description="Polar residues" evidence="3">
    <location>
        <begin position="302"/>
        <end position="316"/>
    </location>
</feature>
<name>A0A8H6FIU1_9LECA</name>
<feature type="compositionally biased region" description="Polar residues" evidence="3">
    <location>
        <begin position="142"/>
        <end position="158"/>
    </location>
</feature>
<proteinExistence type="inferred from homology"/>
<dbReference type="Gene3D" id="1.25.40.10">
    <property type="entry name" value="Tetratricopeptide repeat domain"/>
    <property type="match status" value="5"/>
</dbReference>
<dbReference type="InterPro" id="IPR011990">
    <property type="entry name" value="TPR-like_helical_dom_sf"/>
</dbReference>
<organism evidence="5 6">
    <name type="scientific">Letharia lupina</name>
    <dbReference type="NCBI Taxonomy" id="560253"/>
    <lineage>
        <taxon>Eukaryota</taxon>
        <taxon>Fungi</taxon>
        <taxon>Dikarya</taxon>
        <taxon>Ascomycota</taxon>
        <taxon>Pezizomycotina</taxon>
        <taxon>Lecanoromycetes</taxon>
        <taxon>OSLEUM clade</taxon>
        <taxon>Lecanoromycetidae</taxon>
        <taxon>Lecanorales</taxon>
        <taxon>Lecanorineae</taxon>
        <taxon>Parmeliaceae</taxon>
        <taxon>Letharia</taxon>
    </lineage>
</organism>
<dbReference type="Proteomes" id="UP000593566">
    <property type="component" value="Unassembled WGS sequence"/>
</dbReference>
<comment type="similarity">
    <text evidence="1">Belongs to the PPR family. P subfamily.</text>
</comment>
<evidence type="ECO:0000256" key="3">
    <source>
        <dbReference type="SAM" id="MobiDB-lite"/>
    </source>
</evidence>
<dbReference type="Pfam" id="PF01535">
    <property type="entry name" value="PPR"/>
    <property type="match status" value="1"/>
</dbReference>
<comment type="caution">
    <text evidence="5">The sequence shown here is derived from an EMBL/GenBank/DDBJ whole genome shotgun (WGS) entry which is preliminary data.</text>
</comment>